<keyword evidence="3" id="KW-0255">Endonuclease</keyword>
<feature type="domain" description="Endonuclease/exonuclease/phosphatase" evidence="2">
    <location>
        <begin position="112"/>
        <end position="360"/>
    </location>
</feature>
<dbReference type="InterPro" id="IPR005135">
    <property type="entry name" value="Endo/exonuclease/phosphatase"/>
</dbReference>
<dbReference type="InterPro" id="IPR036691">
    <property type="entry name" value="Endo/exonu/phosph_ase_sf"/>
</dbReference>
<reference evidence="3 4" key="1">
    <citation type="submission" date="2021-03" db="EMBL/GenBank/DDBJ databases">
        <title>Fibrella sp. HMF5036 genome sequencing and assembly.</title>
        <authorList>
            <person name="Kang H."/>
            <person name="Kim H."/>
            <person name="Bae S."/>
            <person name="Joh K."/>
        </authorList>
    </citation>
    <scope>NUCLEOTIDE SEQUENCE [LARGE SCALE GENOMIC DNA]</scope>
    <source>
        <strain evidence="3 4">HMF5036</strain>
    </source>
</reference>
<evidence type="ECO:0000313" key="3">
    <source>
        <dbReference type="EMBL" id="MBO0934073.1"/>
    </source>
</evidence>
<dbReference type="AlphaFoldDB" id="A0A939K208"/>
<protein>
    <submittedName>
        <fullName evidence="3">Endonuclease/exonuclease/phosphatase family protein</fullName>
    </submittedName>
</protein>
<keyword evidence="3" id="KW-0540">Nuclease</keyword>
<sequence>MSIITRIGRFFGFIARSLAWSVHIGVFFYTLLVYYLLARLPLEHWSASMLMISLPVAWVALIVLGLMWLFSRPWRSLLSVVALLAGYWLWPRTFSFDHPDPAAPGQTTFSLLSYNVSVFGLEDLYKDKLKREPRNSRLLTDWIIRHPAPIKCFQEFYTGTEAPAFDMAGRLAKAGYTYTALLQPVTAKYIGVATFSRYPIVRQGHQQFNSFNGLVWADIVVGTDTIRIINVHLQSMGIRVRRVFEEDQMAGVKAETRSVLGALKTGFVSRRGEVQVIEDLLATTPYPAIVTGDFNDTPYSVVYQRLRNRLHNAFEDAGRGFGLSLNRAPRFIRIDNQFYTADRLRATNFLTHNEIPYSDHFSVEASYVVGQ</sequence>
<dbReference type="Gene3D" id="3.60.10.10">
    <property type="entry name" value="Endonuclease/exonuclease/phosphatase"/>
    <property type="match status" value="1"/>
</dbReference>
<keyword evidence="4" id="KW-1185">Reference proteome</keyword>
<dbReference type="RefSeq" id="WP_207338036.1">
    <property type="nucleotide sequence ID" value="NZ_JAFMYU010000026.1"/>
</dbReference>
<dbReference type="Proteomes" id="UP000664795">
    <property type="component" value="Unassembled WGS sequence"/>
</dbReference>
<accession>A0A939K208</accession>
<dbReference type="SUPFAM" id="SSF56219">
    <property type="entry name" value="DNase I-like"/>
    <property type="match status" value="1"/>
</dbReference>
<comment type="caution">
    <text evidence="3">The sequence shown here is derived from an EMBL/GenBank/DDBJ whole genome shotgun (WGS) entry which is preliminary data.</text>
</comment>
<keyword evidence="1" id="KW-0812">Transmembrane</keyword>
<dbReference type="GO" id="GO:0004519">
    <property type="term" value="F:endonuclease activity"/>
    <property type="evidence" value="ECO:0007669"/>
    <property type="project" value="UniProtKB-KW"/>
</dbReference>
<evidence type="ECO:0000256" key="1">
    <source>
        <dbReference type="SAM" id="Phobius"/>
    </source>
</evidence>
<feature type="transmembrane region" description="Helical" evidence="1">
    <location>
        <begin position="74"/>
        <end position="90"/>
    </location>
</feature>
<proteinExistence type="predicted"/>
<feature type="transmembrane region" description="Helical" evidence="1">
    <location>
        <begin position="18"/>
        <end position="37"/>
    </location>
</feature>
<feature type="transmembrane region" description="Helical" evidence="1">
    <location>
        <begin position="49"/>
        <end position="68"/>
    </location>
</feature>
<dbReference type="EMBL" id="JAFMYU010000026">
    <property type="protein sequence ID" value="MBO0934073.1"/>
    <property type="molecule type" value="Genomic_DNA"/>
</dbReference>
<name>A0A939K208_9BACT</name>
<keyword evidence="3" id="KW-0378">Hydrolase</keyword>
<dbReference type="CDD" id="cd09084">
    <property type="entry name" value="EEP-2"/>
    <property type="match status" value="1"/>
</dbReference>
<organism evidence="3 4">
    <name type="scientific">Fibrella aquatilis</name>
    <dbReference type="NCBI Taxonomy" id="2817059"/>
    <lineage>
        <taxon>Bacteria</taxon>
        <taxon>Pseudomonadati</taxon>
        <taxon>Bacteroidota</taxon>
        <taxon>Cytophagia</taxon>
        <taxon>Cytophagales</taxon>
        <taxon>Spirosomataceae</taxon>
        <taxon>Fibrella</taxon>
    </lineage>
</organism>
<evidence type="ECO:0000259" key="2">
    <source>
        <dbReference type="Pfam" id="PF03372"/>
    </source>
</evidence>
<gene>
    <name evidence="3" type="ORF">J2I48_23900</name>
</gene>
<keyword evidence="1" id="KW-0472">Membrane</keyword>
<dbReference type="Pfam" id="PF03372">
    <property type="entry name" value="Exo_endo_phos"/>
    <property type="match status" value="1"/>
</dbReference>
<keyword evidence="1" id="KW-1133">Transmembrane helix</keyword>
<evidence type="ECO:0000313" key="4">
    <source>
        <dbReference type="Proteomes" id="UP000664795"/>
    </source>
</evidence>